<dbReference type="GeneID" id="68113377"/>
<evidence type="ECO:0000313" key="14">
    <source>
        <dbReference type="Proteomes" id="UP000444721"/>
    </source>
</evidence>
<comment type="caution">
    <text evidence="13">The sequence shown here is derived from an EMBL/GenBank/DDBJ whole genome shotgun (WGS) entry which is preliminary data.</text>
</comment>
<comment type="pathway">
    <text evidence="2 11">Glycolipid biosynthesis; glycosylphosphatidylinositol-anchor biosynthesis.</text>
</comment>
<dbReference type="UniPathway" id="UPA00196"/>
<evidence type="ECO:0000256" key="10">
    <source>
        <dbReference type="ARBA" id="ARBA00023136"/>
    </source>
</evidence>
<evidence type="ECO:0000313" key="13">
    <source>
        <dbReference type="EMBL" id="KAF0974685.1"/>
    </source>
</evidence>
<evidence type="ECO:0000256" key="11">
    <source>
        <dbReference type="RuleBase" id="RU363112"/>
    </source>
</evidence>
<comment type="subcellular location">
    <subcellularLocation>
        <location evidence="1 11">Endoplasmic reticulum membrane</location>
        <topology evidence="1 11">Multi-pass membrane protein</topology>
    </subcellularLocation>
</comment>
<dbReference type="GO" id="GO:0004376">
    <property type="term" value="F:GPI mannosyltransferase activity"/>
    <property type="evidence" value="ECO:0007669"/>
    <property type="project" value="InterPro"/>
</dbReference>
<dbReference type="GO" id="GO:0006506">
    <property type="term" value="P:GPI anchor biosynthetic process"/>
    <property type="evidence" value="ECO:0007669"/>
    <property type="project" value="UniProtKB-UniPathway"/>
</dbReference>
<evidence type="ECO:0000256" key="4">
    <source>
        <dbReference type="ARBA" id="ARBA00022502"/>
    </source>
</evidence>
<proteinExistence type="inferred from homology"/>
<sequence>MQSLSDHHQQQGNEHTSKGNIHSEVSHQQQHHHQTDTLTKLIFKLTGVAILFRLMIILWILVVDYLVKDYDSSSYADIALINSNNSTISIGRNIDQFSEDQAKTINYTFGNPLYYGRGFAHWDGVFFLRIASKGQYEYESFFAFFPFYPMTIRTVTLYVIRPFMTALTYFTNIRDSNNYGDLTPFMISGVLISNICFVISVGIFIKLTWELVGRNSYYTHFVRTSALLYIFNPATVFMSVVYTESMFSLFSLCGMYYHVRKRHIFSCLFFALATCTRGNGIALAGFYIYQFMLEEYLRWKNSKRDDLTRNISKTIMAFLKYIVFGCFIVWLPYITFQAYGYYQFCTEQSNQLALTIIQSLNDSGVNTHFQDYLAQVHPWCLTRIPHLYSYVQSKYWNVGFLKYYELKQVPNFILAFPVITISLCGIFQYARHNKQYFLSLGFRASTSQPQTQQSHDHTAAYFLNNKSMLVFVYYWFTLVLQGLAIMHIQVLTRFISSALPIFYWFSAHLVLVENRSTTVPKLILCYFLSYALIGCVLFSNFYPWS</sequence>
<evidence type="ECO:0000256" key="6">
    <source>
        <dbReference type="ARBA" id="ARBA00022679"/>
    </source>
</evidence>
<dbReference type="PANTHER" id="PTHR12468">
    <property type="entry name" value="GPI MANNOSYLTRANSFERASE 2"/>
    <property type="match status" value="1"/>
</dbReference>
<feature type="region of interest" description="Disordered" evidence="12">
    <location>
        <begin position="1"/>
        <end position="30"/>
    </location>
</feature>
<dbReference type="EMBL" id="VFQX01000051">
    <property type="protein sequence ID" value="KAF0974685.1"/>
    <property type="molecule type" value="Genomic_DNA"/>
</dbReference>
<dbReference type="GO" id="GO:0000009">
    <property type="term" value="F:alpha-1,6-mannosyltransferase activity"/>
    <property type="evidence" value="ECO:0007669"/>
    <property type="project" value="InterPro"/>
</dbReference>
<evidence type="ECO:0000256" key="12">
    <source>
        <dbReference type="SAM" id="MobiDB-lite"/>
    </source>
</evidence>
<feature type="transmembrane region" description="Helical" evidence="11">
    <location>
        <begin position="412"/>
        <end position="430"/>
    </location>
</feature>
<dbReference type="VEuPathDB" id="AmoebaDB:FDP41_006159"/>
<evidence type="ECO:0000256" key="9">
    <source>
        <dbReference type="ARBA" id="ARBA00022989"/>
    </source>
</evidence>
<evidence type="ECO:0000256" key="7">
    <source>
        <dbReference type="ARBA" id="ARBA00022692"/>
    </source>
</evidence>
<feature type="transmembrane region" description="Helical" evidence="11">
    <location>
        <begin position="468"/>
        <end position="488"/>
    </location>
</feature>
<keyword evidence="5 11" id="KW-0328">Glycosyltransferase</keyword>
<dbReference type="AlphaFoldDB" id="A0A6A5BM75"/>
<accession>A0A6A5BM75</accession>
<protein>
    <recommendedName>
        <fullName evidence="11">GPI mannosyltransferase 2</fullName>
        <ecNumber evidence="11">2.4.1.-</ecNumber>
    </recommendedName>
</protein>
<gene>
    <name evidence="13" type="ORF">FDP41_006159</name>
</gene>
<name>A0A6A5BM75_NAEFO</name>
<dbReference type="EC" id="2.4.1.-" evidence="11"/>
<dbReference type="RefSeq" id="XP_044559398.1">
    <property type="nucleotide sequence ID" value="XM_044709763.1"/>
</dbReference>
<evidence type="ECO:0000256" key="3">
    <source>
        <dbReference type="ARBA" id="ARBA00008698"/>
    </source>
</evidence>
<evidence type="ECO:0000256" key="2">
    <source>
        <dbReference type="ARBA" id="ARBA00004687"/>
    </source>
</evidence>
<organism evidence="13 14">
    <name type="scientific">Naegleria fowleri</name>
    <name type="common">Brain eating amoeba</name>
    <dbReference type="NCBI Taxonomy" id="5763"/>
    <lineage>
        <taxon>Eukaryota</taxon>
        <taxon>Discoba</taxon>
        <taxon>Heterolobosea</taxon>
        <taxon>Tetramitia</taxon>
        <taxon>Eutetramitia</taxon>
        <taxon>Vahlkampfiidae</taxon>
        <taxon>Naegleria</taxon>
    </lineage>
</organism>
<dbReference type="PANTHER" id="PTHR12468:SF2">
    <property type="entry name" value="GPI MANNOSYLTRANSFERASE 2"/>
    <property type="match status" value="1"/>
</dbReference>
<dbReference type="OrthoDB" id="10252502at2759"/>
<feature type="transmembrane region" description="Helical" evidence="11">
    <location>
        <begin position="523"/>
        <end position="542"/>
    </location>
</feature>
<dbReference type="InterPro" id="IPR007315">
    <property type="entry name" value="PIG-V/Gpi18"/>
</dbReference>
<feature type="transmembrane region" description="Helical" evidence="11">
    <location>
        <begin position="185"/>
        <end position="205"/>
    </location>
</feature>
<evidence type="ECO:0000256" key="5">
    <source>
        <dbReference type="ARBA" id="ARBA00022676"/>
    </source>
</evidence>
<feature type="transmembrane region" description="Helical" evidence="11">
    <location>
        <begin position="41"/>
        <end position="67"/>
    </location>
</feature>
<feature type="transmembrane region" description="Helical" evidence="11">
    <location>
        <begin position="494"/>
        <end position="511"/>
    </location>
</feature>
<feature type="transmembrane region" description="Helical" evidence="11">
    <location>
        <begin position="263"/>
        <end position="289"/>
    </location>
</feature>
<evidence type="ECO:0000256" key="8">
    <source>
        <dbReference type="ARBA" id="ARBA00022824"/>
    </source>
</evidence>
<dbReference type="Pfam" id="PF04188">
    <property type="entry name" value="Mannosyl_trans2"/>
    <property type="match status" value="1"/>
</dbReference>
<feature type="transmembrane region" description="Helical" evidence="11">
    <location>
        <begin position="226"/>
        <end position="243"/>
    </location>
</feature>
<feature type="compositionally biased region" description="Polar residues" evidence="12">
    <location>
        <begin position="10"/>
        <end position="20"/>
    </location>
</feature>
<keyword evidence="8 11" id="KW-0256">Endoplasmic reticulum</keyword>
<dbReference type="GO" id="GO:0005789">
    <property type="term" value="C:endoplasmic reticulum membrane"/>
    <property type="evidence" value="ECO:0007669"/>
    <property type="project" value="UniProtKB-SubCell"/>
</dbReference>
<keyword evidence="10 11" id="KW-0472">Membrane</keyword>
<keyword evidence="14" id="KW-1185">Reference proteome</keyword>
<dbReference type="GO" id="GO:0031501">
    <property type="term" value="C:mannosyltransferase complex"/>
    <property type="evidence" value="ECO:0007669"/>
    <property type="project" value="TreeGrafter"/>
</dbReference>
<reference evidence="13 14" key="1">
    <citation type="journal article" date="2019" name="Sci. Rep.">
        <title>Nanopore sequencing improves the draft genome of the human pathogenic amoeba Naegleria fowleri.</title>
        <authorList>
            <person name="Liechti N."/>
            <person name="Schurch N."/>
            <person name="Bruggmann R."/>
            <person name="Wittwer M."/>
        </authorList>
    </citation>
    <scope>NUCLEOTIDE SEQUENCE [LARGE SCALE GENOMIC DNA]</scope>
    <source>
        <strain evidence="13 14">ATCC 30894</strain>
    </source>
</reference>
<dbReference type="VEuPathDB" id="AmoebaDB:NfTy_077830"/>
<comment type="function">
    <text evidence="11">Mannosyltransferase involved in glycosylphosphatidylinositol-anchor biosynthesis.</text>
</comment>
<dbReference type="OMA" id="MAHAAWL"/>
<dbReference type="VEuPathDB" id="AmoebaDB:NF0122790"/>
<evidence type="ECO:0000256" key="1">
    <source>
        <dbReference type="ARBA" id="ARBA00004477"/>
    </source>
</evidence>
<keyword evidence="7 11" id="KW-0812">Transmembrane</keyword>
<comment type="similarity">
    <text evidence="3 11">Belongs to the PIGV family.</text>
</comment>
<keyword evidence="4 11" id="KW-0337">GPI-anchor biosynthesis</keyword>
<feature type="transmembrane region" description="Helical" evidence="11">
    <location>
        <begin position="310"/>
        <end position="333"/>
    </location>
</feature>
<dbReference type="Proteomes" id="UP000444721">
    <property type="component" value="Unassembled WGS sequence"/>
</dbReference>
<keyword evidence="9 11" id="KW-1133">Transmembrane helix</keyword>
<keyword evidence="6 11" id="KW-0808">Transferase</keyword>